<proteinExistence type="inferred from homology"/>
<dbReference type="OrthoDB" id="9804574at2"/>
<dbReference type="EMBL" id="QJJK01000002">
    <property type="protein sequence ID" value="PXW63292.1"/>
    <property type="molecule type" value="Genomic_DNA"/>
</dbReference>
<dbReference type="RefSeq" id="WP_110373444.1">
    <property type="nucleotide sequence ID" value="NZ_CAKNFM010000002.1"/>
</dbReference>
<organism evidence="5 6">
    <name type="scientific">Chelatococcus asaccharovorans</name>
    <dbReference type="NCBI Taxonomy" id="28210"/>
    <lineage>
        <taxon>Bacteria</taxon>
        <taxon>Pseudomonadati</taxon>
        <taxon>Pseudomonadota</taxon>
        <taxon>Alphaproteobacteria</taxon>
        <taxon>Hyphomicrobiales</taxon>
        <taxon>Chelatococcaceae</taxon>
        <taxon>Chelatococcus</taxon>
    </lineage>
</organism>
<dbReference type="Proteomes" id="UP000248021">
    <property type="component" value="Unassembled WGS sequence"/>
</dbReference>
<feature type="domain" description="D-galactarate/Altronate dehydratase C-terminal" evidence="4">
    <location>
        <begin position="166"/>
        <end position="410"/>
    </location>
</feature>
<evidence type="ECO:0000259" key="3">
    <source>
        <dbReference type="Pfam" id="PF04295"/>
    </source>
</evidence>
<gene>
    <name evidence="5" type="ORF">C7450_102207</name>
</gene>
<dbReference type="InterPro" id="IPR052172">
    <property type="entry name" value="UxaA_altronate/galactarate_dh"/>
</dbReference>
<evidence type="ECO:0000313" key="5">
    <source>
        <dbReference type="EMBL" id="PXW63292.1"/>
    </source>
</evidence>
<dbReference type="GO" id="GO:0016829">
    <property type="term" value="F:lyase activity"/>
    <property type="evidence" value="ECO:0007669"/>
    <property type="project" value="UniProtKB-KW"/>
</dbReference>
<dbReference type="Pfam" id="PF04295">
    <property type="entry name" value="GD_AH_second"/>
    <property type="match status" value="1"/>
</dbReference>
<accession>A0A2V3UDI2</accession>
<dbReference type="InterPro" id="IPR007392">
    <property type="entry name" value="GD_AH_second"/>
</dbReference>
<evidence type="ECO:0000256" key="2">
    <source>
        <dbReference type="ARBA" id="ARBA00023239"/>
    </source>
</evidence>
<keyword evidence="6" id="KW-1185">Reference proteome</keyword>
<feature type="domain" description="D-galactarate/Altronate dehydratase second" evidence="3">
    <location>
        <begin position="32"/>
        <end position="156"/>
    </location>
</feature>
<protein>
    <submittedName>
        <fullName evidence="5">(2R)-sulfolactate sulfo-lyase subunit beta</fullName>
    </submittedName>
</protein>
<dbReference type="GO" id="GO:0019698">
    <property type="term" value="P:D-galacturonate catabolic process"/>
    <property type="evidence" value="ECO:0007669"/>
    <property type="project" value="TreeGrafter"/>
</dbReference>
<name>A0A2V3UDI2_9HYPH</name>
<evidence type="ECO:0000259" key="4">
    <source>
        <dbReference type="Pfam" id="PF20629"/>
    </source>
</evidence>
<dbReference type="Pfam" id="PF20629">
    <property type="entry name" value="GD_AH_C"/>
    <property type="match status" value="1"/>
</dbReference>
<dbReference type="PANTHER" id="PTHR30536">
    <property type="entry name" value="ALTRONATE/GALACTARATE DEHYDRATASE"/>
    <property type="match status" value="1"/>
</dbReference>
<comment type="caution">
    <text evidence="5">The sequence shown here is derived from an EMBL/GenBank/DDBJ whole genome shotgun (WGS) entry which is preliminary data.</text>
</comment>
<evidence type="ECO:0000313" key="6">
    <source>
        <dbReference type="Proteomes" id="UP000248021"/>
    </source>
</evidence>
<reference evidence="5 6" key="1">
    <citation type="submission" date="2018-05" db="EMBL/GenBank/DDBJ databases">
        <title>Genomic Encyclopedia of Type Strains, Phase IV (KMG-IV): sequencing the most valuable type-strain genomes for metagenomic binning, comparative biology and taxonomic classification.</title>
        <authorList>
            <person name="Goeker M."/>
        </authorList>
    </citation>
    <scope>NUCLEOTIDE SEQUENCE [LARGE SCALE GENOMIC DNA]</scope>
    <source>
        <strain evidence="5 6">DSM 6462</strain>
    </source>
</reference>
<dbReference type="InterPro" id="IPR048332">
    <property type="entry name" value="GD_AH_C"/>
</dbReference>
<keyword evidence="2 5" id="KW-0456">Lyase</keyword>
<evidence type="ECO:0000256" key="1">
    <source>
        <dbReference type="ARBA" id="ARBA00010986"/>
    </source>
</evidence>
<comment type="similarity">
    <text evidence="1">Belongs to the UxaA family.</text>
</comment>
<dbReference type="PANTHER" id="PTHR30536:SF5">
    <property type="entry name" value="ALTRONATE DEHYDRATASE"/>
    <property type="match status" value="1"/>
</dbReference>
<dbReference type="AlphaFoldDB" id="A0A2V3UDI2"/>
<sequence>MQSNSEAAIAASTAQTQSLLADGDYGKLTFYGWKRENGRVGVRNHVVILPLDDLSNAACEAVANSIKGTLALPHAYGRLQFGEDLEVFFRTLIGIGSNPNVAAVVVIGIEEGWTKRVVDGIAKTGKPVTGFGIEGHGDIATIARASYAAKQYLQWATELQREEFPISDLWVSTKCGESDTTTGLSSCPTVGNMYDKLIPRGIYGVFGETTEITGAEHLCKARAATPELGERWYKMWKAYQDDVIEAYKTDDLSDSQPTKGNIVGGLTTIEEKALGNLEKIGRNSKFIDILEPAEAPAKGPGLYYMDTSSAAAECVTLMAAGGYVVHTFPTGQGNVIGNPILPVIKITGNPKTMRTMAEHIDVDVTGILRRDQTLDSAGDALISMIQRTANGRLTAAESLGHREFVLTKLYRSA</sequence>